<dbReference type="GO" id="GO:0016491">
    <property type="term" value="F:oxidoreductase activity"/>
    <property type="evidence" value="ECO:0007669"/>
    <property type="project" value="UniProtKB-KW"/>
</dbReference>
<sequence length="854" mass="96780">MLSISLPSLKSFLPWRDRTFIDIPSVKIQEIDTAQEKPARALKHLLKLNHANYSILYNERKFHNHAPHILSSSFLQGADVDDLNRIYEAESKLLDPWVDSPGEISTYDWRDYLGYREYQRAFVDFFEDELVRHGYDWKQVLADYLFSGKEPLFNSLVDDLGHPLIHLAYAFEMSSREVAMEALALAATCYGKMHKYIDDPSYSQAESLYSSTSLLEILSKVRADKQFNGLFGTPGDNNMDTILRHHEAALLNHWNAWKIEDPVKQFRESQELAVALLAATQSQTSDKYDFFLVHTLTTSHAVRILLPLIPTRFQYALVRQWWLLTLVVYIAQLRPEIKLEQIEDYELKGRDWKWTAQKAVKGEHSTDAHYVKAIRACKEAAATWGDPEQYYLKAAVKFVHQENEPAALCLHAELLPNIRHITLYVSLPEAMRSQNVRPEICLSDSRRAITVSLPSPHEDATDTIKLPARVNEASRLALSVAGQRAKDPRDRGLGQQEYSFRMQIDDEDNSLLSREEHMDSFVPWTAIDMTSCTRLCCRHCKNILLDSHVSRGSCAEEKDMQGWMWKDLPSGNWAEMMDFWHCHKPDPHEGHDHGHEHVNGATAEDQNATVKGYGAANQVVATAGTVLVDVATFLLTDSDCRGLKQIWVFNPDMRYSNSSSDHSITAQRAMKILFQDVVDVDGMLHPDRGKASSLSLEELRLPSSVLREIITRLTPNSPWAPLDTRQLRNRSNHINLGLLPILAPQMATDSRELQLPTATSQSGKSDITWEHLEDVSAEHKEVEHPGHSRISSATKSRKAAKHVGTMSAELANIELTEKPSLRYHLAPPAILIIPPSPSDENPQETSGSVPCRSK</sequence>
<dbReference type="PANTHER" id="PTHR35870:SF6">
    <property type="entry name" value="MGS207 PROTEIN"/>
    <property type="match status" value="1"/>
</dbReference>
<feature type="region of interest" description="Disordered" evidence="2">
    <location>
        <begin position="831"/>
        <end position="854"/>
    </location>
</feature>
<feature type="region of interest" description="Disordered" evidence="2">
    <location>
        <begin position="779"/>
        <end position="800"/>
    </location>
</feature>
<comment type="caution">
    <text evidence="3">The sequence shown here is derived from an EMBL/GenBank/DDBJ whole genome shotgun (WGS) entry which is preliminary data.</text>
</comment>
<dbReference type="OrthoDB" id="10265971at2759"/>
<dbReference type="Proteomes" id="UP000190312">
    <property type="component" value="Unassembled WGS sequence"/>
</dbReference>
<dbReference type="EMBL" id="MKZY01000002">
    <property type="protein sequence ID" value="OOO12395.1"/>
    <property type="molecule type" value="Genomic_DNA"/>
</dbReference>
<dbReference type="PANTHER" id="PTHR35870">
    <property type="entry name" value="PROTEIN, PUTATIVE (AFU_ORTHOLOGUE AFUA_5G03330)-RELATED"/>
    <property type="match status" value="1"/>
</dbReference>
<reference evidence="3 4" key="1">
    <citation type="submission" date="2016-10" db="EMBL/GenBank/DDBJ databases">
        <title>Genome sequencing of Aspergillus oryzae BCC7051.</title>
        <authorList>
            <person name="Thammarongtham C."/>
            <person name="Vorapreeda T."/>
            <person name="Nookaew I."/>
            <person name="Srisuk T."/>
            <person name="Land M."/>
            <person name="Jeennor S."/>
            <person name="Laoteng K."/>
        </authorList>
    </citation>
    <scope>NUCLEOTIDE SEQUENCE [LARGE SCALE GENOMIC DNA]</scope>
    <source>
        <strain evidence="3 4">BCC7051</strain>
    </source>
</reference>
<evidence type="ECO:0000313" key="4">
    <source>
        <dbReference type="Proteomes" id="UP000190312"/>
    </source>
</evidence>
<accession>A0A1S9DTJ6</accession>
<dbReference type="eggNOG" id="ENOG502QSSH">
    <property type="taxonomic scope" value="Eukaryota"/>
</dbReference>
<dbReference type="InterPro" id="IPR025337">
    <property type="entry name" value="Questin_oxidase-like"/>
</dbReference>
<dbReference type="Pfam" id="PF14027">
    <property type="entry name" value="Questin_oxidase"/>
    <property type="match status" value="1"/>
</dbReference>
<proteinExistence type="predicted"/>
<dbReference type="InterPro" id="IPR019193">
    <property type="entry name" value="UBQ-conj_enz_E2-bd_prot"/>
</dbReference>
<dbReference type="Pfam" id="PF09814">
    <property type="entry name" value="HECT_2"/>
    <property type="match status" value="2"/>
</dbReference>
<name>A0A1S9DTJ6_ASPOZ</name>
<evidence type="ECO:0000256" key="2">
    <source>
        <dbReference type="SAM" id="MobiDB-lite"/>
    </source>
</evidence>
<evidence type="ECO:0000313" key="3">
    <source>
        <dbReference type="EMBL" id="OOO12395.1"/>
    </source>
</evidence>
<evidence type="ECO:0000256" key="1">
    <source>
        <dbReference type="ARBA" id="ARBA00023002"/>
    </source>
</evidence>
<protein>
    <submittedName>
        <fullName evidence="3">Uncharacterized protein</fullName>
    </submittedName>
</protein>
<feature type="compositionally biased region" description="Polar residues" evidence="2">
    <location>
        <begin position="839"/>
        <end position="848"/>
    </location>
</feature>
<dbReference type="AlphaFoldDB" id="A0A1S9DTJ6"/>
<dbReference type="VEuPathDB" id="FungiDB:AO090005001497"/>
<gene>
    <name evidence="3" type="ORF">OAory_01001440</name>
</gene>
<organism evidence="3 4">
    <name type="scientific">Aspergillus oryzae</name>
    <name type="common">Yellow koji mold</name>
    <dbReference type="NCBI Taxonomy" id="5062"/>
    <lineage>
        <taxon>Eukaryota</taxon>
        <taxon>Fungi</taxon>
        <taxon>Dikarya</taxon>
        <taxon>Ascomycota</taxon>
        <taxon>Pezizomycotina</taxon>
        <taxon>Eurotiomycetes</taxon>
        <taxon>Eurotiomycetidae</taxon>
        <taxon>Eurotiales</taxon>
        <taxon>Aspergillaceae</taxon>
        <taxon>Aspergillus</taxon>
        <taxon>Aspergillus subgen. Circumdati</taxon>
    </lineage>
</organism>
<keyword evidence="1" id="KW-0560">Oxidoreductase</keyword>
<dbReference type="VEuPathDB" id="FungiDB:AO090005001498"/>